<dbReference type="PANTHER" id="PTHR31250:SF27">
    <property type="entry name" value="IQ DOMAIN-CONTAINING PROTEIN IQM5"/>
    <property type="match status" value="1"/>
</dbReference>
<evidence type="ECO:0000256" key="3">
    <source>
        <dbReference type="ARBA" id="ARBA00022490"/>
    </source>
</evidence>
<keyword evidence="3" id="KW-0963">Cytoplasm</keyword>
<dbReference type="EMBL" id="GBEZ01010808">
    <property type="protein sequence ID" value="JAC74914.1"/>
    <property type="molecule type" value="Transcribed_RNA"/>
</dbReference>
<dbReference type="PANTHER" id="PTHR31250">
    <property type="entry name" value="IQ DOMAIN-CONTAINING PROTEIN IQM3"/>
    <property type="match status" value="1"/>
</dbReference>
<protein>
    <submittedName>
        <fullName evidence="5">Calmodulin-binding family protein</fullName>
    </submittedName>
</protein>
<proteinExistence type="predicted"/>
<evidence type="ECO:0000313" key="5">
    <source>
        <dbReference type="EMBL" id="JAC74914.1"/>
    </source>
</evidence>
<sequence>MRRCSSATDLETNLFQSAFPSFSQSRKNSHARWLWAFHMTKLLGRGSARQGAAVMLLPEHWLEVRHPDHRSHLKPYFNYWKDSNTTQGFFYWLDKGDGKDVDLPERPRAQLEATRVRYCGPELALLEVCVEDGLLKYRIGRRLVHTPAAPEAPPSPDPDPRRSCEEGAKAKWIYVLDLQNRMFINRKQSGEFHHSSFTRGAPVRAAGSIVVDRGRILQITAWSGHYRPRREDFREVIHFLETAGVDMSQVEQLVSKDKGKATNNGPEWTEWEKMNDLSLRRVSAPPTSSQGDHPSGSVEIVADAVASEKSGNATEAECATPEPQPGISESGRGYLLVADFSQALLNQHKFQGLGGCGGNEQPHTQQFKAHHRVGVGGDGSRDTSAGRGA</sequence>
<evidence type="ECO:0000256" key="1">
    <source>
        <dbReference type="ARBA" id="ARBA00004123"/>
    </source>
</evidence>
<reference evidence="5" key="1">
    <citation type="submission" date="2014-05" db="EMBL/GenBank/DDBJ databases">
        <title>The transcriptome of the halophilic microalga Tetraselmis sp. GSL018 isolated from the Great Salt Lake, Utah.</title>
        <authorList>
            <person name="Jinkerson R.E."/>
            <person name="D'Adamo S."/>
            <person name="Posewitz M.C."/>
        </authorList>
    </citation>
    <scope>NUCLEOTIDE SEQUENCE</scope>
    <source>
        <strain evidence="5">GSL018</strain>
    </source>
</reference>
<name>A0A061RVX1_9CHLO</name>
<evidence type="ECO:0000256" key="2">
    <source>
        <dbReference type="ARBA" id="ARBA00004496"/>
    </source>
</evidence>
<evidence type="ECO:0000256" key="4">
    <source>
        <dbReference type="ARBA" id="ARBA00023242"/>
    </source>
</evidence>
<dbReference type="InterPro" id="IPR044159">
    <property type="entry name" value="IQM"/>
</dbReference>
<organism evidence="5">
    <name type="scientific">Tetraselmis sp. GSL018</name>
    <dbReference type="NCBI Taxonomy" id="582737"/>
    <lineage>
        <taxon>Eukaryota</taxon>
        <taxon>Viridiplantae</taxon>
        <taxon>Chlorophyta</taxon>
        <taxon>core chlorophytes</taxon>
        <taxon>Chlorodendrophyceae</taxon>
        <taxon>Chlorodendrales</taxon>
        <taxon>Chlorodendraceae</taxon>
        <taxon>Tetraselmis</taxon>
    </lineage>
</organism>
<accession>A0A061RVX1</accession>
<dbReference type="AlphaFoldDB" id="A0A061RVX1"/>
<gene>
    <name evidence="5" type="ORF">TSPGSL018_24670</name>
</gene>
<dbReference type="GO" id="GO:0005634">
    <property type="term" value="C:nucleus"/>
    <property type="evidence" value="ECO:0007669"/>
    <property type="project" value="UniProtKB-SubCell"/>
</dbReference>
<comment type="subcellular location">
    <subcellularLocation>
        <location evidence="2">Cytoplasm</location>
    </subcellularLocation>
    <subcellularLocation>
        <location evidence="1">Nucleus</location>
    </subcellularLocation>
</comment>
<dbReference type="GO" id="GO:0005737">
    <property type="term" value="C:cytoplasm"/>
    <property type="evidence" value="ECO:0007669"/>
    <property type="project" value="UniProtKB-SubCell"/>
</dbReference>
<keyword evidence="4" id="KW-0539">Nucleus</keyword>